<dbReference type="InterPro" id="IPR052842">
    <property type="entry name" value="ER_Co-chaperone"/>
</dbReference>
<accession>A0A485L2E2</accession>
<dbReference type="AlphaFoldDB" id="A0A485L2E2"/>
<feature type="compositionally biased region" description="Basic residues" evidence="1">
    <location>
        <begin position="691"/>
        <end position="702"/>
    </location>
</feature>
<name>A0A485L2E2_9STRA</name>
<protein>
    <submittedName>
        <fullName evidence="4">Aste57867_15100 protein</fullName>
    </submittedName>
</protein>
<dbReference type="CDD" id="cd22249">
    <property type="entry name" value="UDM1_RNF168_RNF169-like"/>
    <property type="match status" value="1"/>
</dbReference>
<dbReference type="EMBL" id="VJMH01005622">
    <property type="protein sequence ID" value="KAF0693987.1"/>
    <property type="molecule type" value="Genomic_DNA"/>
</dbReference>
<dbReference type="PANTHER" id="PTHR45184">
    <property type="entry name" value="DNAJ PROTEIN ERDJ3A"/>
    <property type="match status" value="1"/>
</dbReference>
<reference evidence="3" key="2">
    <citation type="submission" date="2019-06" db="EMBL/GenBank/DDBJ databases">
        <title>Genomics analysis of Aphanomyces spp. identifies a new class of oomycete effector associated with host adaptation.</title>
        <authorList>
            <person name="Gaulin E."/>
        </authorList>
    </citation>
    <scope>NUCLEOTIDE SEQUENCE</scope>
    <source>
        <strain evidence="3">CBS 578.67</strain>
    </source>
</reference>
<proteinExistence type="predicted"/>
<dbReference type="EMBL" id="CAADRA010005643">
    <property type="protein sequence ID" value="VFT91913.1"/>
    <property type="molecule type" value="Genomic_DNA"/>
</dbReference>
<feature type="chain" id="PRO_5036116311" evidence="2">
    <location>
        <begin position="22"/>
        <end position="708"/>
    </location>
</feature>
<dbReference type="Gene3D" id="3.40.30.10">
    <property type="entry name" value="Glutaredoxin"/>
    <property type="match status" value="1"/>
</dbReference>
<evidence type="ECO:0000313" key="4">
    <source>
        <dbReference type="EMBL" id="VFT91913.1"/>
    </source>
</evidence>
<dbReference type="PANTHER" id="PTHR45184:SF1">
    <property type="entry name" value="DNAJ PROTEIN ERDJ3A"/>
    <property type="match status" value="1"/>
</dbReference>
<keyword evidence="2" id="KW-0732">Signal</keyword>
<dbReference type="Proteomes" id="UP000332933">
    <property type="component" value="Unassembled WGS sequence"/>
</dbReference>
<dbReference type="SUPFAM" id="SSF52833">
    <property type="entry name" value="Thioredoxin-like"/>
    <property type="match status" value="1"/>
</dbReference>
<feature type="signal peptide" evidence="2">
    <location>
        <begin position="1"/>
        <end position="21"/>
    </location>
</feature>
<evidence type="ECO:0000256" key="1">
    <source>
        <dbReference type="SAM" id="MobiDB-lite"/>
    </source>
</evidence>
<reference evidence="4 5" key="1">
    <citation type="submission" date="2019-03" db="EMBL/GenBank/DDBJ databases">
        <authorList>
            <person name="Gaulin E."/>
            <person name="Dumas B."/>
        </authorList>
    </citation>
    <scope>NUCLEOTIDE SEQUENCE [LARGE SCALE GENOMIC DNA]</scope>
    <source>
        <strain evidence="4">CBS 568.67</strain>
    </source>
</reference>
<sequence length="708" mass="77463">MMHRHAMISLLLVLFLAVVGAVEEVAWSFKHVQHLRTIADLRASGLESNPKLWLALYSAPDDPLLAALDQTAQDLPYAVTAAWFSEEVAHSFGLQAAKLPILLLFRDEPKWNPYQERQYRTVEVANQFPSSLDARGIKKIVRDKVPSKVLTALPDEPWTAGQPPRVVLVSKKASPSLLFKALSVEFPSLTFYALADAPDTRDRFLVQDVPTLFVGTTAVEPFTDANGDLTNVEDLRRFLQPHVPQDTDGKKDATPSLWLTRDEFDQAPKTGDAWLVVVQSQANPTLVDPLSDEWKQVVQDLRSKVGLLVHVAMVDDPSPPAAGLFTIRYGASTALEKATTVASAATKLIASIPDKTSALYSPHDIQSFFGRMLQAPSPTLSFILFTNKKETPVVVQALALAFPGTVQVGVVFNPDDETKKQFGIGKVPTMVAVMMPLDPSVPRDQFSMTFYDKKIMGPPVYENTHRFLAHVVQAYIPKAATDDDNDKAASHATAATVHAATRDTFDKVCTSLCVIGLTKGADDTATLQILDDAAQASARAKHPLQYVHVDAVCQPGFASALGAEEWHVPTVAVYSPGKRRYVKHVGGMDTESVTAFVQSVIAGKTKTAPMSAAPELTVECAAGVGDEDVVAEDDDDAGEMEEMLREIREEEKRQAEARKRELKQEAEDRKTQAKLKAAEEAKKAQEASSSTKKKKPKKKKKPAPKDEL</sequence>
<dbReference type="InterPro" id="IPR036249">
    <property type="entry name" value="Thioredoxin-like_sf"/>
</dbReference>
<dbReference type="OrthoDB" id="298672at2759"/>
<evidence type="ECO:0000313" key="3">
    <source>
        <dbReference type="EMBL" id="KAF0693987.1"/>
    </source>
</evidence>
<evidence type="ECO:0000256" key="2">
    <source>
        <dbReference type="SAM" id="SignalP"/>
    </source>
</evidence>
<organism evidence="4 5">
    <name type="scientific">Aphanomyces stellatus</name>
    <dbReference type="NCBI Taxonomy" id="120398"/>
    <lineage>
        <taxon>Eukaryota</taxon>
        <taxon>Sar</taxon>
        <taxon>Stramenopiles</taxon>
        <taxon>Oomycota</taxon>
        <taxon>Saprolegniomycetes</taxon>
        <taxon>Saprolegniales</taxon>
        <taxon>Verrucalvaceae</taxon>
        <taxon>Aphanomyces</taxon>
    </lineage>
</organism>
<feature type="compositionally biased region" description="Basic and acidic residues" evidence="1">
    <location>
        <begin position="645"/>
        <end position="685"/>
    </location>
</feature>
<evidence type="ECO:0000313" key="5">
    <source>
        <dbReference type="Proteomes" id="UP000332933"/>
    </source>
</evidence>
<gene>
    <name evidence="4" type="primary">Aste57867_15100</name>
    <name evidence="3" type="ORF">As57867_015044</name>
    <name evidence="4" type="ORF">ASTE57867_15100</name>
</gene>
<keyword evidence="5" id="KW-1185">Reference proteome</keyword>
<feature type="region of interest" description="Disordered" evidence="1">
    <location>
        <begin position="645"/>
        <end position="708"/>
    </location>
</feature>